<name>A0ABR4P1P5_9HELO</name>
<proteinExistence type="predicted"/>
<evidence type="ECO:0000313" key="2">
    <source>
        <dbReference type="Proteomes" id="UP001629113"/>
    </source>
</evidence>
<dbReference type="Proteomes" id="UP001629113">
    <property type="component" value="Unassembled WGS sequence"/>
</dbReference>
<sequence length="178" mass="19389">MPSSKIIKSGLALLESDSSKLLGVQVGEHVVTPGLYIPKSEAQLPPDISFSMLSTSKDYLVVSLDPDAPFPSFSVLGPILHWIQPELKPTPETGGTGNIKLTSHFVADYIGPAPPLCSWPHKYVFLLFEQPTGFDSQKYSPSTGDKIGLGARMRYDLDRWAAEINLGPVIAVNYFLSN</sequence>
<protein>
    <submittedName>
        <fullName evidence="1">Phosphatidylethanolamine-binding protein</fullName>
    </submittedName>
</protein>
<gene>
    <name evidence="1" type="ORF">PVAG01_11221</name>
</gene>
<dbReference type="InterPro" id="IPR035810">
    <property type="entry name" value="PEBP_euk"/>
</dbReference>
<dbReference type="Gene3D" id="3.90.280.10">
    <property type="entry name" value="PEBP-like"/>
    <property type="match status" value="1"/>
</dbReference>
<organism evidence="1 2">
    <name type="scientific">Phlyctema vagabunda</name>
    <dbReference type="NCBI Taxonomy" id="108571"/>
    <lineage>
        <taxon>Eukaryota</taxon>
        <taxon>Fungi</taxon>
        <taxon>Dikarya</taxon>
        <taxon>Ascomycota</taxon>
        <taxon>Pezizomycotina</taxon>
        <taxon>Leotiomycetes</taxon>
        <taxon>Helotiales</taxon>
        <taxon>Dermateaceae</taxon>
        <taxon>Phlyctema</taxon>
    </lineage>
</organism>
<accession>A0ABR4P1P5</accession>
<comment type="caution">
    <text evidence="1">The sequence shown here is derived from an EMBL/GenBank/DDBJ whole genome shotgun (WGS) entry which is preliminary data.</text>
</comment>
<keyword evidence="2" id="KW-1185">Reference proteome</keyword>
<dbReference type="InterPro" id="IPR036610">
    <property type="entry name" value="PEBP-like_sf"/>
</dbReference>
<dbReference type="CDD" id="cd00866">
    <property type="entry name" value="PEBP_euk"/>
    <property type="match status" value="1"/>
</dbReference>
<reference evidence="1 2" key="1">
    <citation type="submission" date="2024-06" db="EMBL/GenBank/DDBJ databases">
        <title>Complete genome of Phlyctema vagabunda strain 19-DSS-EL-015.</title>
        <authorList>
            <person name="Fiorenzani C."/>
        </authorList>
    </citation>
    <scope>NUCLEOTIDE SEQUENCE [LARGE SCALE GENOMIC DNA]</scope>
    <source>
        <strain evidence="1 2">19-DSS-EL-015</strain>
    </source>
</reference>
<dbReference type="SUPFAM" id="SSF49777">
    <property type="entry name" value="PEBP-like"/>
    <property type="match status" value="1"/>
</dbReference>
<dbReference type="PANTHER" id="PTHR11362:SF78">
    <property type="entry name" value="PROTEASE INHIBITOR"/>
    <property type="match status" value="1"/>
</dbReference>
<evidence type="ECO:0000313" key="1">
    <source>
        <dbReference type="EMBL" id="KAL3417221.1"/>
    </source>
</evidence>
<dbReference type="PANTHER" id="PTHR11362">
    <property type="entry name" value="PHOSPHATIDYLETHANOLAMINE-BINDING PROTEIN"/>
    <property type="match status" value="1"/>
</dbReference>
<dbReference type="InterPro" id="IPR008914">
    <property type="entry name" value="PEBP"/>
</dbReference>
<dbReference type="Pfam" id="PF01161">
    <property type="entry name" value="PBP"/>
    <property type="match status" value="1"/>
</dbReference>
<dbReference type="EMBL" id="JBFCZG010000011">
    <property type="protein sequence ID" value="KAL3417221.1"/>
    <property type="molecule type" value="Genomic_DNA"/>
</dbReference>